<accession>A0A127EHW3</accession>
<proteinExistence type="predicted"/>
<dbReference type="InterPro" id="IPR006448">
    <property type="entry name" value="Phage_term_ssu_P27"/>
</dbReference>
<gene>
    <name evidence="1" type="ORF">JFP838_07040</name>
</gene>
<dbReference type="EMBL" id="CP010994">
    <property type="protein sequence ID" value="AMN35512.1"/>
    <property type="molecule type" value="Genomic_DNA"/>
</dbReference>
<dbReference type="Pfam" id="PF05119">
    <property type="entry name" value="Terminase_4"/>
    <property type="match status" value="1"/>
</dbReference>
<dbReference type="Proteomes" id="UP000070260">
    <property type="component" value="Chromosome"/>
</dbReference>
<organism evidence="1 2">
    <name type="scientific">Clostridium perfringens</name>
    <dbReference type="NCBI Taxonomy" id="1502"/>
    <lineage>
        <taxon>Bacteria</taxon>
        <taxon>Bacillati</taxon>
        <taxon>Bacillota</taxon>
        <taxon>Clostridia</taxon>
        <taxon>Eubacteriales</taxon>
        <taxon>Clostridiaceae</taxon>
        <taxon>Clostridium</taxon>
    </lineage>
</organism>
<dbReference type="AlphaFoldDB" id="A0A127EHW3"/>
<evidence type="ECO:0000313" key="1">
    <source>
        <dbReference type="EMBL" id="AMN35512.1"/>
    </source>
</evidence>
<name>A0A127EHW3_CLOPF</name>
<dbReference type="PATRIC" id="fig|1502.177.peg.1441"/>
<reference evidence="1 2" key="1">
    <citation type="journal article" date="2016" name="PLoS ONE">
        <title>Plasmid Characterization and Chromosome Analysis of Two netF+ Clostridium perfringens Isolates Associated with Foal and Canine Necrotizing Enteritis.</title>
        <authorList>
            <person name="Mehdizadeh Gohari I."/>
            <person name="Kropinski A.M."/>
            <person name="Weese S.J."/>
            <person name="Parreira V.R."/>
            <person name="Whitehead A.E."/>
            <person name="Boerlin P."/>
            <person name="Prescott J.F."/>
        </authorList>
    </citation>
    <scope>NUCLEOTIDE SEQUENCE [LARGE SCALE GENOMIC DNA]</scope>
    <source>
        <strain evidence="1 2">JP838</strain>
    </source>
</reference>
<dbReference type="NCBIfam" id="TIGR01558">
    <property type="entry name" value="sm_term_P27"/>
    <property type="match status" value="1"/>
</dbReference>
<evidence type="ECO:0000313" key="2">
    <source>
        <dbReference type="Proteomes" id="UP000070260"/>
    </source>
</evidence>
<evidence type="ECO:0008006" key="3">
    <source>
        <dbReference type="Google" id="ProtNLM"/>
    </source>
</evidence>
<protein>
    <recommendedName>
        <fullName evidence="3">Phage terminase small subunit P27 family</fullName>
    </recommendedName>
</protein>
<sequence length="162" mass="18291">MAKAVKSINTILAEGNKAHLTKEEIEARKDAESKLKTDRGQLIAPKWLSTSAKKEFTRVVSELTRLDLVDNLDLSILAIYCDAYSKYVELNKVIKKEGLTIQHTNKAGETNTVISPNVQIQQKYIDVIMKCSTKLGLSISDRLKLIIPKMNEKPVNKFEEFI</sequence>
<dbReference type="RefSeq" id="WP_075809551.1">
    <property type="nucleotide sequence ID" value="NZ_CP010994.1"/>
</dbReference>